<dbReference type="Proteomes" id="UP000702964">
    <property type="component" value="Unassembled WGS sequence"/>
</dbReference>
<evidence type="ECO:0000256" key="1">
    <source>
        <dbReference type="ARBA" id="ARBA00004651"/>
    </source>
</evidence>
<reference evidence="9" key="1">
    <citation type="journal article" date="2015" name="Genom Data">
        <title>Draft genome sequences of Phytophthora kernoviae and Phytophthora ramorum lineage EU2 from Scotland.</title>
        <authorList>
            <person name="Sambles C."/>
            <person name="Schlenzig A."/>
            <person name="O'Neill P."/>
            <person name="Grant M."/>
            <person name="Studholme D.J."/>
        </authorList>
    </citation>
    <scope>NUCLEOTIDE SEQUENCE</scope>
    <source>
        <strain evidence="9">00238/432</strain>
    </source>
</reference>
<feature type="transmembrane region" description="Helical" evidence="7">
    <location>
        <begin position="216"/>
        <end position="239"/>
    </location>
</feature>
<feature type="domain" description="ABC transmembrane type-1" evidence="8">
    <location>
        <begin position="1"/>
        <end position="164"/>
    </location>
</feature>
<dbReference type="Gene3D" id="1.10.3720.10">
    <property type="entry name" value="MetI-like"/>
    <property type="match status" value="2"/>
</dbReference>
<dbReference type="GO" id="GO:0005886">
    <property type="term" value="C:plasma membrane"/>
    <property type="evidence" value="ECO:0007669"/>
    <property type="project" value="UniProtKB-SubCell"/>
</dbReference>
<dbReference type="CDD" id="cd06261">
    <property type="entry name" value="TM_PBP2"/>
    <property type="match status" value="2"/>
</dbReference>
<dbReference type="PROSITE" id="PS50928">
    <property type="entry name" value="ABC_TM1"/>
    <property type="match status" value="2"/>
</dbReference>
<dbReference type="InterPro" id="IPR035906">
    <property type="entry name" value="MetI-like_sf"/>
</dbReference>
<keyword evidence="5 7" id="KW-1133">Transmembrane helix</keyword>
<keyword evidence="6 7" id="KW-0472">Membrane</keyword>
<feature type="transmembrane region" description="Helical" evidence="7">
    <location>
        <begin position="323"/>
        <end position="348"/>
    </location>
</feature>
<dbReference type="InterPro" id="IPR000515">
    <property type="entry name" value="MetI-like"/>
</dbReference>
<dbReference type="Pfam" id="PF00528">
    <property type="entry name" value="BPD_transp_1"/>
    <property type="match status" value="2"/>
</dbReference>
<evidence type="ECO:0000256" key="2">
    <source>
        <dbReference type="ARBA" id="ARBA00022448"/>
    </source>
</evidence>
<dbReference type="PANTHER" id="PTHR43744">
    <property type="entry name" value="ABC TRANSPORTER PERMEASE PROTEIN MG189-RELATED-RELATED"/>
    <property type="match status" value="1"/>
</dbReference>
<protein>
    <recommendedName>
        <fullName evidence="8">ABC transmembrane type-1 domain-containing protein</fullName>
    </recommendedName>
</protein>
<feature type="domain" description="ABC transmembrane type-1" evidence="8">
    <location>
        <begin position="216"/>
        <end position="419"/>
    </location>
</feature>
<dbReference type="AlphaFoldDB" id="A0A8J4WAJ0"/>
<organism evidence="9 10">
    <name type="scientific">Phytophthora kernoviae 00238/432</name>
    <dbReference type="NCBI Taxonomy" id="1284355"/>
    <lineage>
        <taxon>Eukaryota</taxon>
        <taxon>Sar</taxon>
        <taxon>Stramenopiles</taxon>
        <taxon>Oomycota</taxon>
        <taxon>Peronosporomycetes</taxon>
        <taxon>Peronosporales</taxon>
        <taxon>Peronosporaceae</taxon>
        <taxon>Phytophthora</taxon>
    </lineage>
</organism>
<name>A0A8J4WAJ0_9STRA</name>
<dbReference type="EMBL" id="AOFI03000025">
    <property type="protein sequence ID" value="KAF4324082.1"/>
    <property type="molecule type" value="Genomic_DNA"/>
</dbReference>
<gene>
    <name evidence="9" type="ORF">G195_002662</name>
</gene>
<feature type="transmembrane region" description="Helical" evidence="7">
    <location>
        <begin position="40"/>
        <end position="64"/>
    </location>
</feature>
<evidence type="ECO:0000256" key="3">
    <source>
        <dbReference type="ARBA" id="ARBA00022475"/>
    </source>
</evidence>
<dbReference type="PANTHER" id="PTHR43744:SF9">
    <property type="entry name" value="POLYGALACTURONAN_RHAMNOGALACTURONAN TRANSPORT SYSTEM PERMEASE PROTEIN YTCP"/>
    <property type="match status" value="1"/>
</dbReference>
<dbReference type="SUPFAM" id="SSF161098">
    <property type="entry name" value="MetI-like"/>
    <property type="match status" value="2"/>
</dbReference>
<proteinExistence type="predicted"/>
<evidence type="ECO:0000259" key="8">
    <source>
        <dbReference type="PROSITE" id="PS50928"/>
    </source>
</evidence>
<evidence type="ECO:0000313" key="10">
    <source>
        <dbReference type="Proteomes" id="UP000702964"/>
    </source>
</evidence>
<accession>A0A8J4WAJ0</accession>
<evidence type="ECO:0000256" key="6">
    <source>
        <dbReference type="ARBA" id="ARBA00023136"/>
    </source>
</evidence>
<feature type="transmembrane region" description="Helical" evidence="7">
    <location>
        <begin position="401"/>
        <end position="421"/>
    </location>
</feature>
<keyword evidence="2" id="KW-0813">Transport</keyword>
<feature type="transmembrane region" description="Helical" evidence="7">
    <location>
        <begin position="88"/>
        <end position="111"/>
    </location>
</feature>
<comment type="subcellular location">
    <subcellularLocation>
        <location evidence="1">Cell membrane</location>
        <topology evidence="1">Multi-pass membrane protein</topology>
    </subcellularLocation>
</comment>
<evidence type="ECO:0000256" key="4">
    <source>
        <dbReference type="ARBA" id="ARBA00022692"/>
    </source>
</evidence>
<keyword evidence="3" id="KW-1003">Cell membrane</keyword>
<keyword evidence="4 7" id="KW-0812">Transmembrane</keyword>
<evidence type="ECO:0000256" key="5">
    <source>
        <dbReference type="ARBA" id="ARBA00022989"/>
    </source>
</evidence>
<dbReference type="GO" id="GO:0055085">
    <property type="term" value="P:transmembrane transport"/>
    <property type="evidence" value="ECO:0007669"/>
    <property type="project" value="InterPro"/>
</dbReference>
<reference evidence="9" key="2">
    <citation type="submission" date="2020-02" db="EMBL/GenBank/DDBJ databases">
        <authorList>
            <person name="Studholme D.J."/>
        </authorList>
    </citation>
    <scope>NUCLEOTIDE SEQUENCE</scope>
    <source>
        <strain evidence="9">00238/432</strain>
    </source>
</reference>
<feature type="transmembrane region" description="Helical" evidence="7">
    <location>
        <begin position="251"/>
        <end position="271"/>
    </location>
</feature>
<comment type="caution">
    <text evidence="9">The sequence shown here is derived from an EMBL/GenBank/DDBJ whole genome shotgun (WGS) entry which is preliminary data.</text>
</comment>
<feature type="transmembrane region" description="Helical" evidence="7">
    <location>
        <begin position="143"/>
        <end position="164"/>
    </location>
</feature>
<evidence type="ECO:0000256" key="7">
    <source>
        <dbReference type="SAM" id="Phobius"/>
    </source>
</evidence>
<sequence>MVSIIILMLSPHVGVVDKLFTFLGFPMTNFMGIPEYFKSIYVWSGVWQGMGYSSIIYIAALAGVDPSLYEAAKMDGASRLRKIWHIDLPTLVPVTVIMLILSLGSIMGVGFEKIYLMQNPLNTSASEVISTYVYKVGLIGANFSFSSAVGLFNSVINLILLVIVNGISRKVSQNSLCSSFSSSRAVTSGQVWLFPVDFNIKAYISIFKSQQLMLGFYNTIIYTVVGTFINMALTVMLAYPLSRKSFYGRGAIIIFMMITMFFDGGLIPTYLLMKDLHLLDTRWAMWLPGALAVFQVIVARTFFQSSIPEELGEAAEMDGCRDIRYLISVVLPLSKPILAVMTLMYAVGHWNAYFDALIYLRSEKLFPLQYVLRNLLILNAADPAMLANTSQQLRDQGFEQVLKYALIVVASIPILIMYPFVQKHFVKGVMVGSLKG</sequence>
<evidence type="ECO:0000313" key="9">
    <source>
        <dbReference type="EMBL" id="KAF4324082.1"/>
    </source>
</evidence>